<feature type="transmembrane region" description="Helical" evidence="2">
    <location>
        <begin position="136"/>
        <end position="159"/>
    </location>
</feature>
<feature type="region of interest" description="Disordered" evidence="1">
    <location>
        <begin position="1"/>
        <end position="40"/>
    </location>
</feature>
<name>A0A0L0S6K4_ALLM3</name>
<feature type="region of interest" description="Disordered" evidence="1">
    <location>
        <begin position="708"/>
        <end position="753"/>
    </location>
</feature>
<keyword evidence="4" id="KW-1185">Reference proteome</keyword>
<keyword evidence="2" id="KW-0812">Transmembrane</keyword>
<gene>
    <name evidence="3" type="ORF">AMAG_04957</name>
</gene>
<feature type="region of interest" description="Disordered" evidence="1">
    <location>
        <begin position="54"/>
        <end position="109"/>
    </location>
</feature>
<feature type="compositionally biased region" description="Low complexity" evidence="1">
    <location>
        <begin position="1"/>
        <end position="12"/>
    </location>
</feature>
<feature type="compositionally biased region" description="Low complexity" evidence="1">
    <location>
        <begin position="712"/>
        <end position="726"/>
    </location>
</feature>
<dbReference type="OrthoDB" id="5592012at2759"/>
<feature type="compositionally biased region" description="Pro residues" evidence="1">
    <location>
        <begin position="13"/>
        <end position="39"/>
    </location>
</feature>
<dbReference type="AlphaFoldDB" id="A0A0L0S6K4"/>
<evidence type="ECO:0000313" key="4">
    <source>
        <dbReference type="Proteomes" id="UP000054350"/>
    </source>
</evidence>
<keyword evidence="2" id="KW-0472">Membrane</keyword>
<evidence type="ECO:0000256" key="1">
    <source>
        <dbReference type="SAM" id="MobiDB-lite"/>
    </source>
</evidence>
<protein>
    <submittedName>
        <fullName evidence="3">Uncharacterized protein</fullName>
    </submittedName>
</protein>
<dbReference type="EMBL" id="GG745332">
    <property type="protein sequence ID" value="KNE58142.1"/>
    <property type="molecule type" value="Genomic_DNA"/>
</dbReference>
<dbReference type="VEuPathDB" id="FungiDB:AMAG_04957"/>
<feature type="compositionally biased region" description="Low complexity" evidence="1">
    <location>
        <begin position="54"/>
        <end position="66"/>
    </location>
</feature>
<dbReference type="Proteomes" id="UP000054350">
    <property type="component" value="Unassembled WGS sequence"/>
</dbReference>
<feature type="compositionally biased region" description="Basic and acidic residues" evidence="1">
    <location>
        <begin position="727"/>
        <end position="739"/>
    </location>
</feature>
<proteinExistence type="predicted"/>
<sequence length="753" mass="77120">MTTPVQPAAGVPAVPPAPPAPVPAVPAVPAVPVPAPDPSAAPSVVVVSVVDASATAASPDTSSTSPADPPLPTVVSSTTSLSPNSTLSTASRRPRPTARTQVATPAILPTPSIVDDSAASAGSVEPKRSMVGNLPLYAVILLGLGIGLLFLGATVLFLWCRVRRKRRDAVRRAKAPIAVAPTIRAVTPPGAPANKQPRVATAPLLAEAMLVPDHETAAVEERRRAETPLPSRGGPLPVSIPDVRITVPTADRSAVAPTISGSPQASATAGLVTASLTFSSAVPPATARSSSSTNMARVEPLRAGPLSRPESGAAGSGRSVPRPRSVGRGARSHPSARIVAYVGALVMKGMPLRPPNPPDLLRLVSDLYLHLLTELDAVVTDALDLLRPGTVIDPALLAVVLRDRAPPDQGKRTALLIARLSMNRYLFQQAVVGALLPKLAATTAAGTTSTNSAAPPPRAWPATLPTALIPLVTDPDPRPSTAAPTTAPWLPRLLAALLADRDRATATIAAALRGSPPVTAARDAAYAALSHWTTPLPVTAAQVDGVVAAAAAWAVAAAATTAVLLAPNATSDRPWWTNWLVWPEPPMSNTSAPRAPFVPAHMLDAGKHPGTNPEVLKISGPPAATGGTTDRAVVWMVVTPALVAPAPQGRGRPASAVDGPAGMRGPMPLRPPSGAAGMRGPMPPRPASGAGGMRKTWLVKARVWTVPGSNSPRAQPSMPAAAPAPVEVEKKQVEVEKNQDAVAGEDQERLTFL</sequence>
<feature type="region of interest" description="Disordered" evidence="1">
    <location>
        <begin position="220"/>
        <end position="241"/>
    </location>
</feature>
<feature type="compositionally biased region" description="Low complexity" evidence="1">
    <location>
        <begin position="73"/>
        <end position="91"/>
    </location>
</feature>
<reference evidence="4" key="2">
    <citation type="submission" date="2009-11" db="EMBL/GenBank/DDBJ databases">
        <title>The Genome Sequence of Allomyces macrogynus strain ATCC 38327.</title>
        <authorList>
            <consortium name="The Broad Institute Genome Sequencing Platform"/>
            <person name="Russ C."/>
            <person name="Cuomo C."/>
            <person name="Shea T."/>
            <person name="Young S.K."/>
            <person name="Zeng Q."/>
            <person name="Koehrsen M."/>
            <person name="Haas B."/>
            <person name="Borodovsky M."/>
            <person name="Guigo R."/>
            <person name="Alvarado L."/>
            <person name="Berlin A."/>
            <person name="Borenstein D."/>
            <person name="Chen Z."/>
            <person name="Engels R."/>
            <person name="Freedman E."/>
            <person name="Gellesch M."/>
            <person name="Goldberg J."/>
            <person name="Griggs A."/>
            <person name="Gujja S."/>
            <person name="Heiman D."/>
            <person name="Hepburn T."/>
            <person name="Howarth C."/>
            <person name="Jen D."/>
            <person name="Larson L."/>
            <person name="Lewis B."/>
            <person name="Mehta T."/>
            <person name="Park D."/>
            <person name="Pearson M."/>
            <person name="Roberts A."/>
            <person name="Saif S."/>
            <person name="Shenoy N."/>
            <person name="Sisk P."/>
            <person name="Stolte C."/>
            <person name="Sykes S."/>
            <person name="Walk T."/>
            <person name="White J."/>
            <person name="Yandava C."/>
            <person name="Burger G."/>
            <person name="Gray M.W."/>
            <person name="Holland P.W.H."/>
            <person name="King N."/>
            <person name="Lang F.B.F."/>
            <person name="Roger A.J."/>
            <person name="Ruiz-Trillo I."/>
            <person name="Lander E."/>
            <person name="Nusbaum C."/>
        </authorList>
    </citation>
    <scope>NUCLEOTIDE SEQUENCE [LARGE SCALE GENOMIC DNA]</scope>
    <source>
        <strain evidence="4">ATCC 38327</strain>
    </source>
</reference>
<evidence type="ECO:0000313" key="3">
    <source>
        <dbReference type="EMBL" id="KNE58142.1"/>
    </source>
</evidence>
<reference evidence="3 4" key="1">
    <citation type="submission" date="2009-11" db="EMBL/GenBank/DDBJ databases">
        <title>Annotation of Allomyces macrogynus ATCC 38327.</title>
        <authorList>
            <consortium name="The Broad Institute Genome Sequencing Platform"/>
            <person name="Russ C."/>
            <person name="Cuomo C."/>
            <person name="Burger G."/>
            <person name="Gray M.W."/>
            <person name="Holland P.W.H."/>
            <person name="King N."/>
            <person name="Lang F.B.F."/>
            <person name="Roger A.J."/>
            <person name="Ruiz-Trillo I."/>
            <person name="Young S.K."/>
            <person name="Zeng Q."/>
            <person name="Gargeya S."/>
            <person name="Fitzgerald M."/>
            <person name="Haas B."/>
            <person name="Abouelleil A."/>
            <person name="Alvarado L."/>
            <person name="Arachchi H.M."/>
            <person name="Berlin A."/>
            <person name="Chapman S.B."/>
            <person name="Gearin G."/>
            <person name="Goldberg J."/>
            <person name="Griggs A."/>
            <person name="Gujja S."/>
            <person name="Hansen M."/>
            <person name="Heiman D."/>
            <person name="Howarth C."/>
            <person name="Larimer J."/>
            <person name="Lui A."/>
            <person name="MacDonald P.J.P."/>
            <person name="McCowen C."/>
            <person name="Montmayeur A."/>
            <person name="Murphy C."/>
            <person name="Neiman D."/>
            <person name="Pearson M."/>
            <person name="Priest M."/>
            <person name="Roberts A."/>
            <person name="Saif S."/>
            <person name="Shea T."/>
            <person name="Sisk P."/>
            <person name="Stolte C."/>
            <person name="Sykes S."/>
            <person name="Wortman J."/>
            <person name="Nusbaum C."/>
            <person name="Birren B."/>
        </authorList>
    </citation>
    <scope>NUCLEOTIDE SEQUENCE [LARGE SCALE GENOMIC DNA]</scope>
    <source>
        <strain evidence="3 4">ATCC 38327</strain>
    </source>
</reference>
<organism evidence="3 4">
    <name type="scientific">Allomyces macrogynus (strain ATCC 38327)</name>
    <name type="common">Allomyces javanicus var. macrogynus</name>
    <dbReference type="NCBI Taxonomy" id="578462"/>
    <lineage>
        <taxon>Eukaryota</taxon>
        <taxon>Fungi</taxon>
        <taxon>Fungi incertae sedis</taxon>
        <taxon>Blastocladiomycota</taxon>
        <taxon>Blastocladiomycetes</taxon>
        <taxon>Blastocladiales</taxon>
        <taxon>Blastocladiaceae</taxon>
        <taxon>Allomyces</taxon>
    </lineage>
</organism>
<feature type="region of interest" description="Disordered" evidence="1">
    <location>
        <begin position="646"/>
        <end position="693"/>
    </location>
</feature>
<feature type="region of interest" description="Disordered" evidence="1">
    <location>
        <begin position="302"/>
        <end position="332"/>
    </location>
</feature>
<accession>A0A0L0S6K4</accession>
<keyword evidence="2" id="KW-1133">Transmembrane helix</keyword>
<evidence type="ECO:0000256" key="2">
    <source>
        <dbReference type="SAM" id="Phobius"/>
    </source>
</evidence>